<protein>
    <recommendedName>
        <fullName evidence="1">Tf2-1-like SH3-like domain-containing protein</fullName>
    </recommendedName>
</protein>
<gene>
    <name evidence="2" type="ORF">Tco_0923773</name>
</gene>
<keyword evidence="3" id="KW-1185">Reference proteome</keyword>
<comment type="caution">
    <text evidence="2">The sequence shown here is derived from an EMBL/GenBank/DDBJ whole genome shotgun (WGS) entry which is preliminary data.</text>
</comment>
<evidence type="ECO:0000259" key="1">
    <source>
        <dbReference type="Pfam" id="PF24626"/>
    </source>
</evidence>
<name>A0ABQ5D917_9ASTR</name>
<dbReference type="Pfam" id="PF24626">
    <property type="entry name" value="SH3_Tf2-1"/>
    <property type="match status" value="1"/>
</dbReference>
<dbReference type="Proteomes" id="UP001151760">
    <property type="component" value="Unassembled WGS sequence"/>
</dbReference>
<proteinExistence type="predicted"/>
<sequence length="144" mass="16911">MLKVSPWKVVICFGKWGKLNPRYIGPFKVLAQVGDVAYIIELPQQLSRVHRTFHVSNLKKCLSDEPLAILLDEIHIDDKLHFVEELVEVMDCEVKRLKQSRIPIIKVRWNSRRGPEFTWEREDQFKKKYPHLFTNHASSSNVTS</sequence>
<dbReference type="PANTHER" id="PTHR46148">
    <property type="entry name" value="CHROMO DOMAIN-CONTAINING PROTEIN"/>
    <property type="match status" value="1"/>
</dbReference>
<reference evidence="2" key="1">
    <citation type="journal article" date="2022" name="Int. J. Mol. Sci.">
        <title>Draft Genome of Tanacetum Coccineum: Genomic Comparison of Closely Related Tanacetum-Family Plants.</title>
        <authorList>
            <person name="Yamashiro T."/>
            <person name="Shiraishi A."/>
            <person name="Nakayama K."/>
            <person name="Satake H."/>
        </authorList>
    </citation>
    <scope>NUCLEOTIDE SEQUENCE</scope>
</reference>
<dbReference type="PANTHER" id="PTHR46148:SF59">
    <property type="entry name" value="NUCLEOTIDYLTRANSFERASE, RIBONUCLEASE H"/>
    <property type="match status" value="1"/>
</dbReference>
<evidence type="ECO:0000313" key="3">
    <source>
        <dbReference type="Proteomes" id="UP001151760"/>
    </source>
</evidence>
<evidence type="ECO:0000313" key="2">
    <source>
        <dbReference type="EMBL" id="GJT33354.1"/>
    </source>
</evidence>
<accession>A0ABQ5D917</accession>
<dbReference type="EMBL" id="BQNB010014871">
    <property type="protein sequence ID" value="GJT33354.1"/>
    <property type="molecule type" value="Genomic_DNA"/>
</dbReference>
<reference evidence="2" key="2">
    <citation type="submission" date="2022-01" db="EMBL/GenBank/DDBJ databases">
        <authorList>
            <person name="Yamashiro T."/>
            <person name="Shiraishi A."/>
            <person name="Satake H."/>
            <person name="Nakayama K."/>
        </authorList>
    </citation>
    <scope>NUCLEOTIDE SEQUENCE</scope>
</reference>
<feature type="domain" description="Tf2-1-like SH3-like" evidence="1">
    <location>
        <begin position="1"/>
        <end position="61"/>
    </location>
</feature>
<dbReference type="InterPro" id="IPR056924">
    <property type="entry name" value="SH3_Tf2-1"/>
</dbReference>
<organism evidence="2 3">
    <name type="scientific">Tanacetum coccineum</name>
    <dbReference type="NCBI Taxonomy" id="301880"/>
    <lineage>
        <taxon>Eukaryota</taxon>
        <taxon>Viridiplantae</taxon>
        <taxon>Streptophyta</taxon>
        <taxon>Embryophyta</taxon>
        <taxon>Tracheophyta</taxon>
        <taxon>Spermatophyta</taxon>
        <taxon>Magnoliopsida</taxon>
        <taxon>eudicotyledons</taxon>
        <taxon>Gunneridae</taxon>
        <taxon>Pentapetalae</taxon>
        <taxon>asterids</taxon>
        <taxon>campanulids</taxon>
        <taxon>Asterales</taxon>
        <taxon>Asteraceae</taxon>
        <taxon>Asteroideae</taxon>
        <taxon>Anthemideae</taxon>
        <taxon>Anthemidinae</taxon>
        <taxon>Tanacetum</taxon>
    </lineage>
</organism>